<dbReference type="Pfam" id="PF05221">
    <property type="entry name" value="AdoHcyase"/>
    <property type="match status" value="1"/>
</dbReference>
<dbReference type="PROSITE" id="PS50088">
    <property type="entry name" value="ANK_REPEAT"/>
    <property type="match status" value="1"/>
</dbReference>
<keyword evidence="5" id="KW-0812">Transmembrane</keyword>
<protein>
    <recommendedName>
        <fullName evidence="2">Adenosylhomocysteinase</fullName>
    </recommendedName>
    <alternativeName>
        <fullName evidence="3">S-adenosyl-L-homocysteine hydrolase</fullName>
    </alternativeName>
</protein>
<keyword evidence="5" id="KW-0472">Membrane</keyword>
<dbReference type="GO" id="GO:0004013">
    <property type="term" value="F:adenosylhomocysteinase activity"/>
    <property type="evidence" value="ECO:0007669"/>
    <property type="project" value="TreeGrafter"/>
</dbReference>
<comment type="caution">
    <text evidence="6">The sequence shown here is derived from an EMBL/GenBank/DDBJ whole genome shotgun (WGS) entry which is preliminary data.</text>
</comment>
<dbReference type="Pfam" id="PF12796">
    <property type="entry name" value="Ank_2"/>
    <property type="match status" value="1"/>
</dbReference>
<keyword evidence="4" id="KW-0040">ANK repeat</keyword>
<dbReference type="Proteomes" id="UP001064489">
    <property type="component" value="Chromosome 2"/>
</dbReference>
<dbReference type="Gene3D" id="3.40.50.1480">
    <property type="entry name" value="Adenosylhomocysteinase-like"/>
    <property type="match status" value="1"/>
</dbReference>
<evidence type="ECO:0000256" key="5">
    <source>
        <dbReference type="SAM" id="Phobius"/>
    </source>
</evidence>
<evidence type="ECO:0000313" key="7">
    <source>
        <dbReference type="Proteomes" id="UP001064489"/>
    </source>
</evidence>
<dbReference type="EMBL" id="JAJSOW010000106">
    <property type="protein sequence ID" value="KAI9160839.1"/>
    <property type="molecule type" value="Genomic_DNA"/>
</dbReference>
<dbReference type="GO" id="GO:0033353">
    <property type="term" value="P:S-adenosylmethionine cycle"/>
    <property type="evidence" value="ECO:0007669"/>
    <property type="project" value="TreeGrafter"/>
</dbReference>
<feature type="transmembrane region" description="Helical" evidence="5">
    <location>
        <begin position="602"/>
        <end position="623"/>
    </location>
</feature>
<name>A0AAD5NIH5_ACENE</name>
<evidence type="ECO:0000256" key="4">
    <source>
        <dbReference type="PROSITE-ProRule" id="PRU00023"/>
    </source>
</evidence>
<dbReference type="PROSITE" id="PS50297">
    <property type="entry name" value="ANK_REP_REGION"/>
    <property type="match status" value="1"/>
</dbReference>
<keyword evidence="7" id="KW-1185">Reference proteome</keyword>
<dbReference type="SMART" id="SM00248">
    <property type="entry name" value="ANK"/>
    <property type="match status" value="4"/>
</dbReference>
<feature type="transmembrane region" description="Helical" evidence="5">
    <location>
        <begin position="563"/>
        <end position="582"/>
    </location>
</feature>
<dbReference type="InterPro" id="IPR002110">
    <property type="entry name" value="Ankyrin_rpt"/>
</dbReference>
<feature type="repeat" description="ANK" evidence="4">
    <location>
        <begin position="380"/>
        <end position="412"/>
    </location>
</feature>
<dbReference type="InterPro" id="IPR036770">
    <property type="entry name" value="Ankyrin_rpt-contain_sf"/>
</dbReference>
<sequence length="637" mass="71707">MALLVDKATFKCCEYKVELADLGRRQIELAEVELSAHMAYRAELVTSQPYKGVKITVSLHMTTHTAVLIETFTALGANVRWCPGCVFSTQDHVAAAIARDSAAVFAWKGQTLREYWLCMERALDWDPDDDGCPDLILDDGGDLSLLIHEGKKAEEIYEENGKLPDPSSTDNAEFKVVLSIIRDGLKSDPKRYHKLKEKLVPISEETTTAVKRREDAQTLKALLSTNLEILDIGADNLPENPLILACKRRQLSVLEEIGRSKPEFYGQEDLKEGCTTFLRLACVKGDVEMVRTLVGLDSQLCLLEDKFSKIPLQTAVLHGGLVVIRELVFACPDSLEKMTFLNETVFHLAAKNYQPDAFQVLLEETKKLNKQHLLEEEDHQGNTVLHIAVSNQLIRIVELLLRGPSSMSYTTGFASWVNAKNKQGHTAMDLYYQIPDLNLAVQGIGRILHEARRFESLLLEQPQQIFPNRMRGSSSRLWLMETKNFLLVVLALFIGLAFTVTCGLPAFFPRENYIASQFVYPFEDVISGELPLVFYIMGFISIVLTISSSILAALIYYLPCGNLLLLSGVSTFNLYVILAYYIMPKFFVRVSSHDVSSYRMMWILALSFIFCGGLVLALGKCLLMHSYNFAIWLKMKL</sequence>
<dbReference type="GO" id="GO:0005829">
    <property type="term" value="C:cytosol"/>
    <property type="evidence" value="ECO:0007669"/>
    <property type="project" value="TreeGrafter"/>
</dbReference>
<evidence type="ECO:0000256" key="3">
    <source>
        <dbReference type="ARBA" id="ARBA00033091"/>
    </source>
</evidence>
<reference evidence="6" key="2">
    <citation type="submission" date="2023-02" db="EMBL/GenBank/DDBJ databases">
        <authorList>
            <person name="Swenson N.G."/>
            <person name="Wegrzyn J.L."/>
            <person name="Mcevoy S.L."/>
        </authorList>
    </citation>
    <scope>NUCLEOTIDE SEQUENCE</scope>
    <source>
        <strain evidence="6">91603</strain>
        <tissue evidence="6">Leaf</tissue>
    </source>
</reference>
<evidence type="ECO:0000256" key="2">
    <source>
        <dbReference type="ARBA" id="ARBA00022091"/>
    </source>
</evidence>
<dbReference type="InterPro" id="IPR042172">
    <property type="entry name" value="Adenosylhomocyst_ase-like_sf"/>
</dbReference>
<dbReference type="InterPro" id="IPR000043">
    <property type="entry name" value="Adenosylhomocysteinase-like"/>
</dbReference>
<feature type="transmembrane region" description="Helical" evidence="5">
    <location>
        <begin position="485"/>
        <end position="508"/>
    </location>
</feature>
<dbReference type="PANTHER" id="PTHR23420">
    <property type="entry name" value="ADENOSYLHOMOCYSTEINASE"/>
    <property type="match status" value="1"/>
</dbReference>
<proteinExistence type="predicted"/>
<feature type="transmembrane region" description="Helical" evidence="5">
    <location>
        <begin position="532"/>
        <end position="556"/>
    </location>
</feature>
<dbReference type="SMART" id="SM00996">
    <property type="entry name" value="AdoHcyase"/>
    <property type="match status" value="1"/>
</dbReference>
<gene>
    <name evidence="6" type="ORF">LWI28_011966</name>
</gene>
<organism evidence="6 7">
    <name type="scientific">Acer negundo</name>
    <name type="common">Box elder</name>
    <dbReference type="NCBI Taxonomy" id="4023"/>
    <lineage>
        <taxon>Eukaryota</taxon>
        <taxon>Viridiplantae</taxon>
        <taxon>Streptophyta</taxon>
        <taxon>Embryophyta</taxon>
        <taxon>Tracheophyta</taxon>
        <taxon>Spermatophyta</taxon>
        <taxon>Magnoliopsida</taxon>
        <taxon>eudicotyledons</taxon>
        <taxon>Gunneridae</taxon>
        <taxon>Pentapetalae</taxon>
        <taxon>rosids</taxon>
        <taxon>malvids</taxon>
        <taxon>Sapindales</taxon>
        <taxon>Sapindaceae</taxon>
        <taxon>Hippocastanoideae</taxon>
        <taxon>Acereae</taxon>
        <taxon>Acer</taxon>
    </lineage>
</organism>
<dbReference type="SUPFAM" id="SSF48403">
    <property type="entry name" value="Ankyrin repeat"/>
    <property type="match status" value="1"/>
</dbReference>
<evidence type="ECO:0000313" key="6">
    <source>
        <dbReference type="EMBL" id="KAI9160839.1"/>
    </source>
</evidence>
<reference evidence="6" key="1">
    <citation type="journal article" date="2022" name="Plant J.">
        <title>Strategies of tolerance reflected in two North American maple genomes.</title>
        <authorList>
            <person name="McEvoy S.L."/>
            <person name="Sezen U.U."/>
            <person name="Trouern-Trend A."/>
            <person name="McMahon S.M."/>
            <person name="Schaberg P.G."/>
            <person name="Yang J."/>
            <person name="Wegrzyn J.L."/>
            <person name="Swenson N.G."/>
        </authorList>
    </citation>
    <scope>NUCLEOTIDE SEQUENCE</scope>
    <source>
        <strain evidence="6">91603</strain>
    </source>
</reference>
<dbReference type="Gene3D" id="1.25.40.20">
    <property type="entry name" value="Ankyrin repeat-containing domain"/>
    <property type="match status" value="1"/>
</dbReference>
<dbReference type="PANTHER" id="PTHR23420:SF0">
    <property type="entry name" value="ADENOSYLHOMOCYSTEINASE"/>
    <property type="match status" value="1"/>
</dbReference>
<comment type="function">
    <text evidence="1">Adenosylhomocysteine is a competitive inhibitor of S-adenosyl-L-methionine-dependent methyl transferase reactions; therefore adenosylhomocysteinase may play a key role in the control of methylations via regulation of the intracellular concentration of adenosylhomocysteine.</text>
</comment>
<accession>A0AAD5NIH5</accession>
<dbReference type="SUPFAM" id="SSF52283">
    <property type="entry name" value="Formate/glycerate dehydrogenase catalytic domain-like"/>
    <property type="match status" value="1"/>
</dbReference>
<keyword evidence="5" id="KW-1133">Transmembrane helix</keyword>
<evidence type="ECO:0000256" key="1">
    <source>
        <dbReference type="ARBA" id="ARBA00002639"/>
    </source>
</evidence>
<dbReference type="AlphaFoldDB" id="A0AAD5NIH5"/>